<sequence length="103" mass="11341">MNQKLLFKVYGLKRSKGVMRDTGKDYDSTTIYIGVPFDESSGNMRGVTIEAMKYGKSDNYAKFDGIPLPFDAEIELQTVSNGRTMSQQVVNVVPLKAGSAPVK</sequence>
<organism evidence="1">
    <name type="scientific">Inoviridae sp. ctPjN3</name>
    <dbReference type="NCBI Taxonomy" id="2826761"/>
    <lineage>
        <taxon>Viruses</taxon>
        <taxon>Monodnaviria</taxon>
        <taxon>Loebvirae</taxon>
        <taxon>Hofneiviricota</taxon>
        <taxon>Faserviricetes</taxon>
        <taxon>Tubulavirales</taxon>
        <taxon>Inoviridae</taxon>
    </lineage>
</organism>
<name>A0A8S5NHK6_9VIRU</name>
<evidence type="ECO:0000313" key="1">
    <source>
        <dbReference type="EMBL" id="DAD93836.1"/>
    </source>
</evidence>
<dbReference type="EMBL" id="BK015168">
    <property type="protein sequence ID" value="DAD93836.1"/>
    <property type="molecule type" value="Genomic_DNA"/>
</dbReference>
<proteinExistence type="predicted"/>
<reference evidence="1" key="1">
    <citation type="journal article" date="2021" name="Proc. Natl. Acad. Sci. U.S.A.">
        <title>A Catalog of Tens of Thousands of Viruses from Human Metagenomes Reveals Hidden Associations with Chronic Diseases.</title>
        <authorList>
            <person name="Tisza M.J."/>
            <person name="Buck C.B."/>
        </authorList>
    </citation>
    <scope>NUCLEOTIDE SEQUENCE</scope>
    <source>
        <strain evidence="1">CtPjN3</strain>
    </source>
</reference>
<accession>A0A8S5NHK6</accession>
<protein>
    <submittedName>
        <fullName evidence="1">RstB protein</fullName>
    </submittedName>
</protein>